<dbReference type="RefSeq" id="WP_170207809.1">
    <property type="nucleotide sequence ID" value="NZ_BAAATB010000001.1"/>
</dbReference>
<protein>
    <submittedName>
        <fullName evidence="1">Uncharacterized protein</fullName>
    </submittedName>
</protein>
<dbReference type="Proteomes" id="UP000316181">
    <property type="component" value="Unassembled WGS sequence"/>
</dbReference>
<name>A0A542SLP8_9MICO</name>
<comment type="caution">
    <text evidence="1">The sequence shown here is derived from an EMBL/GenBank/DDBJ whole genome shotgun (WGS) entry which is preliminary data.</text>
</comment>
<evidence type="ECO:0000313" key="2">
    <source>
        <dbReference type="Proteomes" id="UP000316181"/>
    </source>
</evidence>
<sequence>MTASDRTSRAAIGEALDEFDKLDIRDHAPRYEAIYEDLTRILQGETGREQ</sequence>
<dbReference type="EMBL" id="VFNV01000001">
    <property type="protein sequence ID" value="TQK75542.1"/>
    <property type="molecule type" value="Genomic_DNA"/>
</dbReference>
<evidence type="ECO:0000313" key="1">
    <source>
        <dbReference type="EMBL" id="TQK75542.1"/>
    </source>
</evidence>
<dbReference type="AlphaFoldDB" id="A0A542SLP8"/>
<organism evidence="1 2">
    <name type="scientific">Rarobacter incanus</name>
    <dbReference type="NCBI Taxonomy" id="153494"/>
    <lineage>
        <taxon>Bacteria</taxon>
        <taxon>Bacillati</taxon>
        <taxon>Actinomycetota</taxon>
        <taxon>Actinomycetes</taxon>
        <taxon>Micrococcales</taxon>
        <taxon>Rarobacteraceae</taxon>
        <taxon>Rarobacter</taxon>
    </lineage>
</organism>
<keyword evidence="2" id="KW-1185">Reference proteome</keyword>
<reference evidence="1 2" key="1">
    <citation type="submission" date="2019-06" db="EMBL/GenBank/DDBJ databases">
        <title>Sequencing the genomes of 1000 actinobacteria strains.</title>
        <authorList>
            <person name="Klenk H.-P."/>
        </authorList>
    </citation>
    <scope>NUCLEOTIDE SEQUENCE [LARGE SCALE GENOMIC DNA]</scope>
    <source>
        <strain evidence="1 2">DSM 10596</strain>
    </source>
</reference>
<proteinExistence type="predicted"/>
<gene>
    <name evidence="1" type="ORF">FB389_0172</name>
</gene>
<accession>A0A542SLP8</accession>